<evidence type="ECO:0000256" key="3">
    <source>
        <dbReference type="ARBA" id="ARBA00022822"/>
    </source>
</evidence>
<dbReference type="SUPFAM" id="SSF47648">
    <property type="entry name" value="Nucleoside phosphorylase/phosphoribosyltransferase N-terminal domain"/>
    <property type="match status" value="1"/>
</dbReference>
<dbReference type="AlphaFoldDB" id="A0A1T2L6L2"/>
<reference evidence="6 7" key="1">
    <citation type="submission" date="2016-11" db="EMBL/GenBank/DDBJ databases">
        <title>Mixed transmission modes and dynamic genome evolution in an obligate animal-bacterial symbiosis.</title>
        <authorList>
            <person name="Russell S.L."/>
            <person name="Corbett-Detig R.B."/>
            <person name="Cavanaugh C.M."/>
        </authorList>
    </citation>
    <scope>NUCLEOTIDE SEQUENCE [LARGE SCALE GENOMIC DNA]</scope>
    <source>
        <strain evidence="6">Sveles-Q1</strain>
    </source>
</reference>
<comment type="caution">
    <text evidence="6">The sequence shown here is derived from an EMBL/GenBank/DDBJ whole genome shotgun (WGS) entry which is preliminary data.</text>
</comment>
<dbReference type="OrthoDB" id="9768896at2"/>
<dbReference type="GO" id="GO:0000162">
    <property type="term" value="P:L-tryptophan biosynthetic process"/>
    <property type="evidence" value="ECO:0007669"/>
    <property type="project" value="UniProtKB-KW"/>
</dbReference>
<dbReference type="SUPFAM" id="SSF52418">
    <property type="entry name" value="Nucleoside phosphorylase/phosphoribosyltransferase catalytic domain"/>
    <property type="match status" value="1"/>
</dbReference>
<evidence type="ECO:0000256" key="1">
    <source>
        <dbReference type="ARBA" id="ARBA00022676"/>
    </source>
</evidence>
<dbReference type="InterPro" id="IPR005940">
    <property type="entry name" value="Anthranilate_Pribosyl_Tfrase"/>
</dbReference>
<keyword evidence="3" id="KW-0028">Amino-acid biosynthesis</keyword>
<gene>
    <name evidence="6" type="ORF">BOW53_06675</name>
</gene>
<evidence type="ECO:0000313" key="6">
    <source>
        <dbReference type="EMBL" id="OOZ40690.1"/>
    </source>
</evidence>
<keyword evidence="3" id="KW-0822">Tryptophan biosynthesis</keyword>
<dbReference type="GO" id="GO:0004048">
    <property type="term" value="F:anthranilate phosphoribosyltransferase activity"/>
    <property type="evidence" value="ECO:0007669"/>
    <property type="project" value="InterPro"/>
</dbReference>
<dbReference type="Proteomes" id="UP000191110">
    <property type="component" value="Unassembled WGS sequence"/>
</dbReference>
<feature type="domain" description="Glycosyl transferase family 3 N-terminal" evidence="5">
    <location>
        <begin position="13"/>
        <end position="73"/>
    </location>
</feature>
<protein>
    <submittedName>
        <fullName evidence="6">Glycosyl transferase</fullName>
    </submittedName>
</protein>
<feature type="domain" description="Glycosyl transferase family 3" evidence="4">
    <location>
        <begin position="103"/>
        <end position="322"/>
    </location>
</feature>
<evidence type="ECO:0000259" key="4">
    <source>
        <dbReference type="Pfam" id="PF00591"/>
    </source>
</evidence>
<dbReference type="InterPro" id="IPR035902">
    <property type="entry name" value="Nuc_phospho_transferase"/>
</dbReference>
<dbReference type="PANTHER" id="PTHR43285">
    <property type="entry name" value="ANTHRANILATE PHOSPHORIBOSYLTRANSFERASE"/>
    <property type="match status" value="1"/>
</dbReference>
<evidence type="ECO:0000259" key="5">
    <source>
        <dbReference type="Pfam" id="PF02885"/>
    </source>
</evidence>
<dbReference type="PANTHER" id="PTHR43285:SF2">
    <property type="entry name" value="ANTHRANILATE PHOSPHORIBOSYLTRANSFERASE"/>
    <property type="match status" value="1"/>
</dbReference>
<keyword evidence="2 6" id="KW-0808">Transferase</keyword>
<dbReference type="RefSeq" id="WP_078483308.1">
    <property type="nucleotide sequence ID" value="NZ_MPRL01000019.1"/>
</dbReference>
<dbReference type="InterPro" id="IPR036320">
    <property type="entry name" value="Glycosyl_Trfase_fam3_N_dom_sf"/>
</dbReference>
<dbReference type="InterPro" id="IPR017459">
    <property type="entry name" value="Glycosyl_Trfase_fam3_N_dom"/>
</dbReference>
<keyword evidence="1" id="KW-0328">Glycosyltransferase</keyword>
<organism evidence="6 7">
    <name type="scientific">Solemya pervernicosa gill symbiont</name>
    <dbReference type="NCBI Taxonomy" id="642797"/>
    <lineage>
        <taxon>Bacteria</taxon>
        <taxon>Pseudomonadati</taxon>
        <taxon>Pseudomonadota</taxon>
        <taxon>Gammaproteobacteria</taxon>
        <taxon>sulfur-oxidizing symbionts</taxon>
    </lineage>
</organism>
<evidence type="ECO:0000313" key="7">
    <source>
        <dbReference type="Proteomes" id="UP000191110"/>
    </source>
</evidence>
<keyword evidence="7" id="KW-1185">Reference proteome</keyword>
<name>A0A1T2L6L2_9GAMM</name>
<keyword evidence="3" id="KW-0057">Aromatic amino acid biosynthesis</keyword>
<dbReference type="Pfam" id="PF02885">
    <property type="entry name" value="Glycos_trans_3N"/>
    <property type="match status" value="1"/>
</dbReference>
<dbReference type="GO" id="GO:0005829">
    <property type="term" value="C:cytosol"/>
    <property type="evidence" value="ECO:0007669"/>
    <property type="project" value="TreeGrafter"/>
</dbReference>
<dbReference type="EMBL" id="MPRL01000019">
    <property type="protein sequence ID" value="OOZ40690.1"/>
    <property type="molecule type" value="Genomic_DNA"/>
</dbReference>
<evidence type="ECO:0000256" key="2">
    <source>
        <dbReference type="ARBA" id="ARBA00022679"/>
    </source>
</evidence>
<dbReference type="NCBIfam" id="NF006564">
    <property type="entry name" value="PRK09071.1"/>
    <property type="match status" value="1"/>
</dbReference>
<dbReference type="Gene3D" id="1.20.970.10">
    <property type="entry name" value="Transferase, Pyrimidine Nucleoside Phosphorylase, Chain C"/>
    <property type="match status" value="1"/>
</dbReference>
<dbReference type="InterPro" id="IPR000312">
    <property type="entry name" value="Glycosyl_Trfase_fam3"/>
</dbReference>
<dbReference type="Pfam" id="PF00591">
    <property type="entry name" value="Glycos_transf_3"/>
    <property type="match status" value="1"/>
</dbReference>
<dbReference type="Gene3D" id="3.40.1030.10">
    <property type="entry name" value="Nucleoside phosphorylase/phosphoribosyltransferase catalytic domain"/>
    <property type="match status" value="1"/>
</dbReference>
<accession>A0A1T2L6L2</accession>
<proteinExistence type="predicted"/>
<sequence>MSQQEHPFAPFIRILGKGKNGSRALTQEEAHQAMRMILNDEVEPEQLGAFLMLMRVKEESPEELAGFVAATRECLELPDTQLQVDLDWSSYAGKRRHLPWFLLSALLLAESGVRIFMHGASGHTAGRIYTKDVLGHFGMTPCNSIADAIDKMEQNNFAYLDLEQLSPKLHQIIELRPVLGLRSPVHTLSRLLNPFKAPYVLQGIFHPGYRPMHQEAAILLEQPHLAVIKGEGGEIERNPDIACLVQSVHDGEMSDEEWPPMFKRRHVKDADLNLDQLAALWNGTHEDEYAEASVVGTVAITLKMMGRADSIESAEAAAREMWENRNRERYGAAA</sequence>